<sequence length="250" mass="28890">MDNRLKRAPLGVQGHDEEEADEKQYKKYKRQTRGEYEDLMMEFEFRCRRAAMMNYYEASGYDKWISRMEIIAAFLGTVSVSAVAAWFAPKTSWFSSSSMESFSQLGAVGMIGVAGACLVYFLGKGSSRVIPSLSRRADVNIAAGAAWQRLAQTTRSFRIRLDNPKLDVPDYATWYEHLLAEREKLCVMASIPQSTYDRFNDPKLVYNILRQRRQMFLQYLELEHSELEDFKAKVKEEPKEETRVNDGLKI</sequence>
<feature type="transmembrane region" description="Helical" evidence="2">
    <location>
        <begin position="101"/>
        <end position="122"/>
    </location>
</feature>
<dbReference type="AlphaFoldDB" id="A0AAE1A3Q9"/>
<evidence type="ECO:0000256" key="1">
    <source>
        <dbReference type="SAM" id="MobiDB-lite"/>
    </source>
</evidence>
<protein>
    <submittedName>
        <fullName evidence="3">Uncharacterized protein</fullName>
    </submittedName>
</protein>
<accession>A0AAE1A3Q9</accession>
<keyword evidence="2" id="KW-0472">Membrane</keyword>
<feature type="transmembrane region" description="Helical" evidence="2">
    <location>
        <begin position="70"/>
        <end position="89"/>
    </location>
</feature>
<organism evidence="3 4">
    <name type="scientific">Elysia crispata</name>
    <name type="common">lettuce slug</name>
    <dbReference type="NCBI Taxonomy" id="231223"/>
    <lineage>
        <taxon>Eukaryota</taxon>
        <taxon>Metazoa</taxon>
        <taxon>Spiralia</taxon>
        <taxon>Lophotrochozoa</taxon>
        <taxon>Mollusca</taxon>
        <taxon>Gastropoda</taxon>
        <taxon>Heterobranchia</taxon>
        <taxon>Euthyneura</taxon>
        <taxon>Panpulmonata</taxon>
        <taxon>Sacoglossa</taxon>
        <taxon>Placobranchoidea</taxon>
        <taxon>Plakobranchidae</taxon>
        <taxon>Elysia</taxon>
    </lineage>
</organism>
<evidence type="ECO:0000313" key="4">
    <source>
        <dbReference type="Proteomes" id="UP001283361"/>
    </source>
</evidence>
<evidence type="ECO:0000313" key="3">
    <source>
        <dbReference type="EMBL" id="KAK3780743.1"/>
    </source>
</evidence>
<feature type="region of interest" description="Disordered" evidence="1">
    <location>
        <begin position="1"/>
        <end position="23"/>
    </location>
</feature>
<reference evidence="3" key="1">
    <citation type="journal article" date="2023" name="G3 (Bethesda)">
        <title>A reference genome for the long-term kleptoplast-retaining sea slug Elysia crispata morphotype clarki.</title>
        <authorList>
            <person name="Eastman K.E."/>
            <person name="Pendleton A.L."/>
            <person name="Shaikh M.A."/>
            <person name="Suttiyut T."/>
            <person name="Ogas R."/>
            <person name="Tomko P."/>
            <person name="Gavelis G."/>
            <person name="Widhalm J.R."/>
            <person name="Wisecaver J.H."/>
        </authorList>
    </citation>
    <scope>NUCLEOTIDE SEQUENCE</scope>
    <source>
        <strain evidence="3">ECLA1</strain>
    </source>
</reference>
<dbReference type="EMBL" id="JAWDGP010002692">
    <property type="protein sequence ID" value="KAK3780743.1"/>
    <property type="molecule type" value="Genomic_DNA"/>
</dbReference>
<evidence type="ECO:0000256" key="2">
    <source>
        <dbReference type="SAM" id="Phobius"/>
    </source>
</evidence>
<keyword evidence="2" id="KW-1133">Transmembrane helix</keyword>
<keyword evidence="2" id="KW-0812">Transmembrane</keyword>
<name>A0AAE1A3Q9_9GAST</name>
<gene>
    <name evidence="3" type="ORF">RRG08_050707</name>
</gene>
<dbReference type="Proteomes" id="UP001283361">
    <property type="component" value="Unassembled WGS sequence"/>
</dbReference>
<keyword evidence="4" id="KW-1185">Reference proteome</keyword>
<proteinExistence type="predicted"/>
<comment type="caution">
    <text evidence="3">The sequence shown here is derived from an EMBL/GenBank/DDBJ whole genome shotgun (WGS) entry which is preliminary data.</text>
</comment>